<dbReference type="AlphaFoldDB" id="A0A398B8H7"/>
<evidence type="ECO:0000313" key="3">
    <source>
        <dbReference type="Proteomes" id="UP000266016"/>
    </source>
</evidence>
<keyword evidence="2" id="KW-0503">Monooxygenase</keyword>
<name>A0A398B8H7_9BACI</name>
<accession>A0A398B8H7</accession>
<dbReference type="EMBL" id="QWVS01000016">
    <property type="protein sequence ID" value="RID86172.1"/>
    <property type="molecule type" value="Genomic_DNA"/>
</dbReference>
<dbReference type="SUPFAM" id="SSF54909">
    <property type="entry name" value="Dimeric alpha+beta barrel"/>
    <property type="match status" value="1"/>
</dbReference>
<dbReference type="Pfam" id="PF03992">
    <property type="entry name" value="ABM"/>
    <property type="match status" value="1"/>
</dbReference>
<dbReference type="PANTHER" id="PTHR34474">
    <property type="entry name" value="SIGNAL TRANSDUCTION PROTEIN TRAP"/>
    <property type="match status" value="1"/>
</dbReference>
<evidence type="ECO:0000259" key="1">
    <source>
        <dbReference type="PROSITE" id="PS51725"/>
    </source>
</evidence>
<dbReference type="PANTHER" id="PTHR34474:SF2">
    <property type="entry name" value="SIGNAL TRANSDUCTION PROTEIN TRAP"/>
    <property type="match status" value="1"/>
</dbReference>
<protein>
    <submittedName>
        <fullName evidence="2">Antibiotic biosynthesis monooxygenase</fullName>
    </submittedName>
</protein>
<keyword evidence="2" id="KW-0560">Oxidoreductase</keyword>
<comment type="caution">
    <text evidence="2">The sequence shown here is derived from an EMBL/GenBank/DDBJ whole genome shotgun (WGS) entry which is preliminary data.</text>
</comment>
<proteinExistence type="predicted"/>
<gene>
    <name evidence="2" type="ORF">D1953_10390</name>
</gene>
<feature type="domain" description="ABM" evidence="1">
    <location>
        <begin position="66"/>
        <end position="158"/>
    </location>
</feature>
<evidence type="ECO:0000313" key="2">
    <source>
        <dbReference type="EMBL" id="RID86172.1"/>
    </source>
</evidence>
<dbReference type="PROSITE" id="PS51725">
    <property type="entry name" value="ABM"/>
    <property type="match status" value="1"/>
</dbReference>
<dbReference type="RefSeq" id="WP_119117109.1">
    <property type="nucleotide sequence ID" value="NZ_QWVS01000016.1"/>
</dbReference>
<dbReference type="InterPro" id="IPR011008">
    <property type="entry name" value="Dimeric_a/b-barrel"/>
</dbReference>
<dbReference type="Proteomes" id="UP000266016">
    <property type="component" value="Unassembled WGS sequence"/>
</dbReference>
<dbReference type="GO" id="GO:0004497">
    <property type="term" value="F:monooxygenase activity"/>
    <property type="evidence" value="ECO:0007669"/>
    <property type="project" value="UniProtKB-KW"/>
</dbReference>
<sequence>MNVYMTTGTYDFLKIKKNKHPNEKIFLMQNPQNTLLLHETSGKTVFASPRRYEIVEGKGELQDHGFVVMNNIPVTEEGRPNLEYQFKNRAGLIEKEPGFIAMRVLRPIKSDTYVILTVWEKESDFDKWTRSQSFKEAHNTEKTKPTSTGHLFSSTPYITKYSMVSKDKE</sequence>
<organism evidence="2 3">
    <name type="scientific">Peribacillus asahii</name>
    <dbReference type="NCBI Taxonomy" id="228899"/>
    <lineage>
        <taxon>Bacteria</taxon>
        <taxon>Bacillati</taxon>
        <taxon>Bacillota</taxon>
        <taxon>Bacilli</taxon>
        <taxon>Bacillales</taxon>
        <taxon>Bacillaceae</taxon>
        <taxon>Peribacillus</taxon>
    </lineage>
</organism>
<reference evidence="2 3" key="1">
    <citation type="submission" date="2018-08" db="EMBL/GenBank/DDBJ databases">
        <title>Bacillus jemisoniae sp. nov., Bacillus chryseoplanitiae sp. nov., Bacillus resnikiae sp. nov., and Bacillus frankliniae sp. nov., isolated from Viking spacecraft and associated surfaces.</title>
        <authorList>
            <person name="Seuylemezian A."/>
            <person name="Vaishampayan P."/>
        </authorList>
    </citation>
    <scope>NUCLEOTIDE SEQUENCE [LARGE SCALE GENOMIC DNA]</scope>
    <source>
        <strain evidence="2 3">MA001</strain>
    </source>
</reference>
<dbReference type="InterPro" id="IPR050404">
    <property type="entry name" value="Heme-degrading_MO"/>
</dbReference>
<keyword evidence="3" id="KW-1185">Reference proteome</keyword>
<dbReference type="InterPro" id="IPR007138">
    <property type="entry name" value="ABM_dom"/>
</dbReference>
<dbReference type="Gene3D" id="3.30.70.100">
    <property type="match status" value="1"/>
</dbReference>